<dbReference type="InterPro" id="IPR050731">
    <property type="entry name" value="HRD1_E3_ubiq-ligases"/>
</dbReference>
<dbReference type="GO" id="GO:0061630">
    <property type="term" value="F:ubiquitin protein ligase activity"/>
    <property type="evidence" value="ECO:0007669"/>
    <property type="project" value="TreeGrafter"/>
</dbReference>
<evidence type="ECO:0000313" key="7">
    <source>
        <dbReference type="EMBL" id="KAK5698882.1"/>
    </source>
</evidence>
<evidence type="ECO:0000313" key="8">
    <source>
        <dbReference type="Proteomes" id="UP001310594"/>
    </source>
</evidence>
<dbReference type="GO" id="GO:0043161">
    <property type="term" value="P:proteasome-mediated ubiquitin-dependent protein catabolic process"/>
    <property type="evidence" value="ECO:0007669"/>
    <property type="project" value="TreeGrafter"/>
</dbReference>
<proteinExistence type="predicted"/>
<gene>
    <name evidence="7" type="ORF">LTR97_006531</name>
</gene>
<accession>A0AAN7WAS1</accession>
<comment type="caution">
    <text evidence="7">The sequence shown here is derived from an EMBL/GenBank/DDBJ whole genome shotgun (WGS) entry which is preliminary data.</text>
</comment>
<evidence type="ECO:0000256" key="5">
    <source>
        <dbReference type="SAM" id="MobiDB-lite"/>
    </source>
</evidence>
<dbReference type="SUPFAM" id="SSF57850">
    <property type="entry name" value="RING/U-box"/>
    <property type="match status" value="1"/>
</dbReference>
<evidence type="ECO:0000256" key="3">
    <source>
        <dbReference type="ARBA" id="ARBA00022833"/>
    </source>
</evidence>
<dbReference type="Proteomes" id="UP001310594">
    <property type="component" value="Unassembled WGS sequence"/>
</dbReference>
<dbReference type="PROSITE" id="PS50089">
    <property type="entry name" value="ZF_RING_2"/>
    <property type="match status" value="1"/>
</dbReference>
<organism evidence="7 8">
    <name type="scientific">Elasticomyces elasticus</name>
    <dbReference type="NCBI Taxonomy" id="574655"/>
    <lineage>
        <taxon>Eukaryota</taxon>
        <taxon>Fungi</taxon>
        <taxon>Dikarya</taxon>
        <taxon>Ascomycota</taxon>
        <taxon>Pezizomycotina</taxon>
        <taxon>Dothideomycetes</taxon>
        <taxon>Dothideomycetidae</taxon>
        <taxon>Mycosphaerellales</taxon>
        <taxon>Teratosphaeriaceae</taxon>
        <taxon>Elasticomyces</taxon>
    </lineage>
</organism>
<dbReference type="SMART" id="SM00184">
    <property type="entry name" value="RING"/>
    <property type="match status" value="1"/>
</dbReference>
<evidence type="ECO:0000256" key="1">
    <source>
        <dbReference type="ARBA" id="ARBA00022723"/>
    </source>
</evidence>
<feature type="region of interest" description="Disordered" evidence="5">
    <location>
        <begin position="144"/>
        <end position="169"/>
    </location>
</feature>
<name>A0AAN7WAS1_9PEZI</name>
<dbReference type="EMBL" id="JAVRQU010000009">
    <property type="protein sequence ID" value="KAK5698882.1"/>
    <property type="molecule type" value="Genomic_DNA"/>
</dbReference>
<dbReference type="Pfam" id="PF13639">
    <property type="entry name" value="zf-RING_2"/>
    <property type="match status" value="1"/>
</dbReference>
<evidence type="ECO:0000259" key="6">
    <source>
        <dbReference type="PROSITE" id="PS50089"/>
    </source>
</evidence>
<dbReference type="GO" id="GO:0008270">
    <property type="term" value="F:zinc ion binding"/>
    <property type="evidence" value="ECO:0007669"/>
    <property type="project" value="UniProtKB-KW"/>
</dbReference>
<dbReference type="AlphaFoldDB" id="A0AAN7WAS1"/>
<keyword evidence="2 4" id="KW-0863">Zinc-finger</keyword>
<evidence type="ECO:0000256" key="2">
    <source>
        <dbReference type="ARBA" id="ARBA00022771"/>
    </source>
</evidence>
<sequence length="246" mass="27392">MDRSPPNAAMSKLTLAEAGPSTSFICTTPDPISPSTISFKTTLADDPLVVQSRTFTLPFRPAPPAPSGLRCPIDLEDIAPNEAYALPCGHVFHHVCIEHWLGENEHNPTCPTCRMDVRAFDRFWDDDKDELSYWPKRWTGELVDSDAESDSADATESSSPAISQESSSSSEEYVRLPVQQLAFHLQFIEELKIVRSRAIRAVEAGTEIALNTRWAAFITSEIQTHETLAEHWEGYLNEFPDGEDGI</sequence>
<dbReference type="InterPro" id="IPR001841">
    <property type="entry name" value="Znf_RING"/>
</dbReference>
<feature type="compositionally biased region" description="Acidic residues" evidence="5">
    <location>
        <begin position="144"/>
        <end position="153"/>
    </location>
</feature>
<dbReference type="Gene3D" id="3.30.40.10">
    <property type="entry name" value="Zinc/RING finger domain, C3HC4 (zinc finger)"/>
    <property type="match status" value="1"/>
</dbReference>
<dbReference type="GO" id="GO:0012505">
    <property type="term" value="C:endomembrane system"/>
    <property type="evidence" value="ECO:0007669"/>
    <property type="project" value="TreeGrafter"/>
</dbReference>
<dbReference type="InterPro" id="IPR013083">
    <property type="entry name" value="Znf_RING/FYVE/PHD"/>
</dbReference>
<protein>
    <recommendedName>
        <fullName evidence="6">RING-type domain-containing protein</fullName>
    </recommendedName>
</protein>
<keyword evidence="3" id="KW-0862">Zinc</keyword>
<reference evidence="7" key="1">
    <citation type="submission" date="2023-08" db="EMBL/GenBank/DDBJ databases">
        <title>Black Yeasts Isolated from many extreme environments.</title>
        <authorList>
            <person name="Coleine C."/>
            <person name="Stajich J.E."/>
            <person name="Selbmann L."/>
        </authorList>
    </citation>
    <scope>NUCLEOTIDE SEQUENCE</scope>
    <source>
        <strain evidence="7">CCFEE 5810</strain>
    </source>
</reference>
<feature type="compositionally biased region" description="Low complexity" evidence="5">
    <location>
        <begin position="154"/>
        <end position="169"/>
    </location>
</feature>
<dbReference type="PANTHER" id="PTHR22763">
    <property type="entry name" value="RING ZINC FINGER PROTEIN"/>
    <property type="match status" value="1"/>
</dbReference>
<keyword evidence="1" id="KW-0479">Metal-binding</keyword>
<feature type="domain" description="RING-type" evidence="6">
    <location>
        <begin position="71"/>
        <end position="114"/>
    </location>
</feature>
<evidence type="ECO:0000256" key="4">
    <source>
        <dbReference type="PROSITE-ProRule" id="PRU00175"/>
    </source>
</evidence>